<reference evidence="3 5" key="2">
    <citation type="submission" date="2020-02" db="EMBL/GenBank/DDBJ databases">
        <authorList>
            <person name="Feng H."/>
        </authorList>
    </citation>
    <scope>NUCLEOTIDE SEQUENCE [LARGE SCALE GENOMIC DNA]</scope>
    <source>
        <strain evidence="3 5">Gsoil 114</strain>
    </source>
</reference>
<feature type="transmembrane region" description="Helical" evidence="1">
    <location>
        <begin position="231"/>
        <end position="255"/>
    </location>
</feature>
<accession>A0A0A6V9M9</accession>
<dbReference type="PANTHER" id="PTHR37305:SF1">
    <property type="entry name" value="MEMBRANE PROTEIN"/>
    <property type="match status" value="1"/>
</dbReference>
<dbReference type="RefSeq" id="WP_025726923.1">
    <property type="nucleotide sequence ID" value="NZ_JAAIWK010000014.1"/>
</dbReference>
<reference evidence="3 5" key="3">
    <citation type="submission" date="2020-03" db="EMBL/GenBank/DDBJ databases">
        <title>Bacillus aquiflavi sp. nov., isolated from yellow water of strong flavor Chinese baijiu in Yibin region of China.</title>
        <authorList>
            <person name="Xie J."/>
        </authorList>
    </citation>
    <scope>NUCLEOTIDE SEQUENCE [LARGE SCALE GENOMIC DNA]</scope>
    <source>
        <strain evidence="3 5">Gsoil 114</strain>
    </source>
</reference>
<dbReference type="OrthoDB" id="8613028at2"/>
<dbReference type="AlphaFoldDB" id="A0A0A6V9M9"/>
<dbReference type="Pfam" id="PF12679">
    <property type="entry name" value="ABC2_membrane_2"/>
    <property type="match status" value="1"/>
</dbReference>
<evidence type="ECO:0000313" key="5">
    <source>
        <dbReference type="Proteomes" id="UP000476934"/>
    </source>
</evidence>
<keyword evidence="1" id="KW-0812">Transmembrane</keyword>
<protein>
    <submittedName>
        <fullName evidence="3">ABC transporter permease subunit</fullName>
    </submittedName>
</protein>
<evidence type="ECO:0000313" key="3">
    <source>
        <dbReference type="EMBL" id="NEY20289.1"/>
    </source>
</evidence>
<dbReference type="STRING" id="363870.NG54_16670"/>
<comment type="caution">
    <text evidence="2">The sequence shown here is derived from an EMBL/GenBank/DDBJ whole genome shotgun (WGS) entry which is preliminary data.</text>
</comment>
<evidence type="ECO:0000313" key="2">
    <source>
        <dbReference type="EMBL" id="KHD84258.1"/>
    </source>
</evidence>
<dbReference type="Proteomes" id="UP000030588">
    <property type="component" value="Unassembled WGS sequence"/>
</dbReference>
<dbReference type="EMBL" id="JRUN01000077">
    <property type="protein sequence ID" value="KHD84258.1"/>
    <property type="molecule type" value="Genomic_DNA"/>
</dbReference>
<proteinExistence type="predicted"/>
<feature type="transmembrane region" description="Helical" evidence="1">
    <location>
        <begin position="286"/>
        <end position="308"/>
    </location>
</feature>
<keyword evidence="5" id="KW-1185">Reference proteome</keyword>
<evidence type="ECO:0000256" key="1">
    <source>
        <dbReference type="SAM" id="Phobius"/>
    </source>
</evidence>
<dbReference type="PANTHER" id="PTHR37305">
    <property type="entry name" value="INTEGRAL MEMBRANE PROTEIN-RELATED"/>
    <property type="match status" value="1"/>
</dbReference>
<dbReference type="GO" id="GO:0140359">
    <property type="term" value="F:ABC-type transporter activity"/>
    <property type="evidence" value="ECO:0007669"/>
    <property type="project" value="InterPro"/>
</dbReference>
<keyword evidence="1" id="KW-1133">Transmembrane helix</keyword>
<feature type="transmembrane region" description="Helical" evidence="1">
    <location>
        <begin position="19"/>
        <end position="37"/>
    </location>
</feature>
<reference evidence="2 4" key="1">
    <citation type="submission" date="2014-10" db="EMBL/GenBank/DDBJ databases">
        <title>Draft genome of phytase producing Bacillus ginsengihumi strain M2.11.</title>
        <authorList>
            <person name="Toymentseva A."/>
            <person name="Boulygina E.A."/>
            <person name="Kazakov S.V."/>
            <person name="Kayumov I."/>
            <person name="Suleimanova A.D."/>
            <person name="Mardanova A.M."/>
            <person name="Maria S.N."/>
            <person name="Sergey M.Y."/>
            <person name="Sharipova M.R."/>
        </authorList>
    </citation>
    <scope>NUCLEOTIDE SEQUENCE [LARGE SCALE GENOMIC DNA]</scope>
    <source>
        <strain evidence="2 4">M2.11</strain>
    </source>
</reference>
<feature type="transmembrane region" description="Helical" evidence="1">
    <location>
        <begin position="101"/>
        <end position="127"/>
    </location>
</feature>
<feature type="transmembrane region" description="Helical" evidence="1">
    <location>
        <begin position="206"/>
        <end position="224"/>
    </location>
</feature>
<keyword evidence="1" id="KW-0472">Membrane</keyword>
<evidence type="ECO:0000313" key="4">
    <source>
        <dbReference type="Proteomes" id="UP000030588"/>
    </source>
</evidence>
<gene>
    <name evidence="3" type="ORF">G4D61_10000</name>
    <name evidence="2" type="ORF">NG54_16670</name>
</gene>
<sequence>MIALVQNELMKIFSRKSSWMYMIFIVLFILIGAIFYTKMYGGDEHKNWRTSIQADIKTNQEVLKKKPNDQYAQQSIKKDQDYLKYNINPNAHTNWNFMNDVVITLGMFVTLFSVIVCSGNVAAEFANGTIKQLIIRPHPRWKILLSKYIAVTIYSIILLVILAIMGFIIGSIFLGYSDFHTKIIESAVNTNGYDIKDAGSQFLLKLGLYLPSLIIVTAISFMLSTLFRTQALAVGIGIFVLFMMNTLGGVILLLMNKYHWMKFLIFPHLDLSVYAYQDHLVDGVNFAFSIVTLIIYYLVFMAITFAYFQKRDIAN</sequence>
<dbReference type="EMBL" id="JAAIWK010000014">
    <property type="protein sequence ID" value="NEY20289.1"/>
    <property type="molecule type" value="Genomic_DNA"/>
</dbReference>
<feature type="transmembrane region" description="Helical" evidence="1">
    <location>
        <begin position="148"/>
        <end position="176"/>
    </location>
</feature>
<dbReference type="Proteomes" id="UP000476934">
    <property type="component" value="Unassembled WGS sequence"/>
</dbReference>
<name>A0A0A6V9M9_9BACI</name>
<organism evidence="2 4">
    <name type="scientific">Heyndrickxia ginsengihumi</name>
    <dbReference type="NCBI Taxonomy" id="363870"/>
    <lineage>
        <taxon>Bacteria</taxon>
        <taxon>Bacillati</taxon>
        <taxon>Bacillota</taxon>
        <taxon>Bacilli</taxon>
        <taxon>Bacillales</taxon>
        <taxon>Bacillaceae</taxon>
        <taxon>Heyndrickxia</taxon>
    </lineage>
</organism>
<dbReference type="GO" id="GO:0005886">
    <property type="term" value="C:plasma membrane"/>
    <property type="evidence" value="ECO:0007669"/>
    <property type="project" value="UniProtKB-SubCell"/>
</dbReference>